<dbReference type="EMBL" id="CAJOBA010005444">
    <property type="protein sequence ID" value="CAF3743731.1"/>
    <property type="molecule type" value="Genomic_DNA"/>
</dbReference>
<dbReference type="AlphaFoldDB" id="A0A8S2DQH0"/>
<organism evidence="1 3">
    <name type="scientific">Didymodactylos carnosus</name>
    <dbReference type="NCBI Taxonomy" id="1234261"/>
    <lineage>
        <taxon>Eukaryota</taxon>
        <taxon>Metazoa</taxon>
        <taxon>Spiralia</taxon>
        <taxon>Gnathifera</taxon>
        <taxon>Rotifera</taxon>
        <taxon>Eurotatoria</taxon>
        <taxon>Bdelloidea</taxon>
        <taxon>Philodinida</taxon>
        <taxon>Philodinidae</taxon>
        <taxon>Didymodactylos</taxon>
    </lineage>
</organism>
<comment type="caution">
    <text evidence="1">The sequence shown here is derived from an EMBL/GenBank/DDBJ whole genome shotgun (WGS) entry which is preliminary data.</text>
</comment>
<dbReference type="Proteomes" id="UP000677228">
    <property type="component" value="Unassembled WGS sequence"/>
</dbReference>
<evidence type="ECO:0000313" key="3">
    <source>
        <dbReference type="Proteomes" id="UP000677228"/>
    </source>
</evidence>
<evidence type="ECO:0000313" key="2">
    <source>
        <dbReference type="EMBL" id="CAF3743731.1"/>
    </source>
</evidence>
<dbReference type="EMBL" id="CAJNOK010005438">
    <property type="protein sequence ID" value="CAF0972392.1"/>
    <property type="molecule type" value="Genomic_DNA"/>
</dbReference>
<accession>A0A8S2DQH0</accession>
<name>A0A8S2DQH0_9BILA</name>
<evidence type="ECO:0000313" key="1">
    <source>
        <dbReference type="EMBL" id="CAF0972392.1"/>
    </source>
</evidence>
<protein>
    <submittedName>
        <fullName evidence="1">Uncharacterized protein</fullName>
    </submittedName>
</protein>
<proteinExistence type="predicted"/>
<sequence>MANFVYLIIHHPNQGKHSHMSVLLDLAGTSTEDVLSGLLLHAVVIQPVTSVPASTKYDHAMVEFDRSEVVFHVIGKLESCDYLLNTHSISTDLENILVSELVPNELKSAMVKEFYTKLCTSRLPPCTRGNTYLIPLGQCVFNELVERNFGSYYWSSKVNCHQYCRLLIEFGLGLQWPSHVAVGGDLIPEILNVVMFYKACVLKWQEKNRIGNKSGE</sequence>
<dbReference type="Proteomes" id="UP000682733">
    <property type="component" value="Unassembled WGS sequence"/>
</dbReference>
<reference evidence="1" key="1">
    <citation type="submission" date="2021-02" db="EMBL/GenBank/DDBJ databases">
        <authorList>
            <person name="Nowell W R."/>
        </authorList>
    </citation>
    <scope>NUCLEOTIDE SEQUENCE</scope>
</reference>
<gene>
    <name evidence="1" type="ORF">OVA965_LOCUS13170</name>
    <name evidence="2" type="ORF">TMI583_LOCUS13173</name>
</gene>